<dbReference type="Pfam" id="PF21900">
    <property type="entry name" value="DUF6920"/>
    <property type="match status" value="1"/>
</dbReference>
<reference evidence="1 2" key="1">
    <citation type="submission" date="2016-10" db="EMBL/GenBank/DDBJ databases">
        <authorList>
            <person name="de Groot N.N."/>
        </authorList>
    </citation>
    <scope>NUCLEOTIDE SEQUENCE [LARGE SCALE GENOMIC DNA]</scope>
    <source>
        <strain evidence="1 2">EP1-55-1</strain>
    </source>
</reference>
<keyword evidence="2" id="KW-1185">Reference proteome</keyword>
<dbReference type="EMBL" id="FOXB01000066">
    <property type="protein sequence ID" value="SFP96714.1"/>
    <property type="molecule type" value="Genomic_DNA"/>
</dbReference>
<dbReference type="OrthoDB" id="3671061at2"/>
<organism evidence="1 2">
    <name type="scientific">Hydrogenimonas thermophila</name>
    <dbReference type="NCBI Taxonomy" id="223786"/>
    <lineage>
        <taxon>Bacteria</taxon>
        <taxon>Pseudomonadati</taxon>
        <taxon>Campylobacterota</taxon>
        <taxon>Epsilonproteobacteria</taxon>
        <taxon>Campylobacterales</taxon>
        <taxon>Hydrogenimonadaceae</taxon>
        <taxon>Hydrogenimonas</taxon>
    </lineage>
</organism>
<accession>A0A1I5UN20</accession>
<dbReference type="AlphaFoldDB" id="A0A1I5UN20"/>
<proteinExistence type="predicted"/>
<evidence type="ECO:0000313" key="1">
    <source>
        <dbReference type="EMBL" id="SFP96714.1"/>
    </source>
</evidence>
<gene>
    <name evidence="1" type="ORF">SAMN05216234_1665</name>
</gene>
<dbReference type="Proteomes" id="UP000199227">
    <property type="component" value="Unassembled WGS sequence"/>
</dbReference>
<dbReference type="RefSeq" id="WP_092914239.1">
    <property type="nucleotide sequence ID" value="NZ_CP136592.1"/>
</dbReference>
<protein>
    <submittedName>
        <fullName evidence="1">Uncharacterized protein</fullName>
    </submittedName>
</protein>
<sequence>MEFVVIIIGLVVILVIFGYSRWQIETDRLYSKLSSNSNTIKSLKYNSDQLNGLPKPVQRYFKTVLKEGQSMVSSVTIEHTGTFNMSETGEFWRPFSSIQRVTIDRPGFVWSGKIKLIPALAVCVNDAYIAGKGLLKASFAGLISLVKEEGSCELNRGELMRFFAESAWYPTALLPTQGVRWEEVNSFSARAVMRDGEISVTLLFSFNDYGLIESVYADARGRSVKGEIVLTPWEGRWSRYEVHNGMLIPTEGEVAWILPDGRKPYWRGRIEKIDHKFS</sequence>
<evidence type="ECO:0000313" key="2">
    <source>
        <dbReference type="Proteomes" id="UP000199227"/>
    </source>
</evidence>
<name>A0A1I5UN20_9BACT</name>
<dbReference type="STRING" id="223786.SAMN05216234_1665"/>
<dbReference type="InterPro" id="IPR054213">
    <property type="entry name" value="DUF6920"/>
</dbReference>